<dbReference type="InterPro" id="IPR036582">
    <property type="entry name" value="Mao_N_sf"/>
</dbReference>
<evidence type="ECO:0000313" key="3">
    <source>
        <dbReference type="Proteomes" id="UP001651880"/>
    </source>
</evidence>
<keyword evidence="1" id="KW-0732">Signal</keyword>
<gene>
    <name evidence="2" type="ORF">LJD61_14815</name>
</gene>
<feature type="signal peptide" evidence="1">
    <location>
        <begin position="1"/>
        <end position="25"/>
    </location>
</feature>
<reference evidence="2 3" key="1">
    <citation type="submission" date="2021-10" db="EMBL/GenBank/DDBJ databases">
        <title>Lutispora strain m25 sp. nov., a thermophilic, non-spore-forming bacterium isolated from a lab-scale methanogenic bioreactor digesting anaerobic sludge.</title>
        <authorList>
            <person name="El Houari A."/>
            <person name="Mcdonald J."/>
        </authorList>
    </citation>
    <scope>NUCLEOTIDE SEQUENCE [LARGE SCALE GENOMIC DNA]</scope>
    <source>
        <strain evidence="3">m25</strain>
    </source>
</reference>
<dbReference type="EMBL" id="JAJEKE010000015">
    <property type="protein sequence ID" value="MCQ1530811.1"/>
    <property type="molecule type" value="Genomic_DNA"/>
</dbReference>
<evidence type="ECO:0000256" key="1">
    <source>
        <dbReference type="SAM" id="SignalP"/>
    </source>
</evidence>
<accession>A0ABT1NKM4</accession>
<proteinExistence type="predicted"/>
<name>A0ABT1NKM4_9FIRM</name>
<organism evidence="2 3">
    <name type="scientific">Lutispora saccharofermentans</name>
    <dbReference type="NCBI Taxonomy" id="3024236"/>
    <lineage>
        <taxon>Bacteria</taxon>
        <taxon>Bacillati</taxon>
        <taxon>Bacillota</taxon>
        <taxon>Clostridia</taxon>
        <taxon>Lutisporales</taxon>
        <taxon>Lutisporaceae</taxon>
        <taxon>Lutispora</taxon>
    </lineage>
</organism>
<sequence>MKAMFKMLMAALVITSLSVFPVSAAKEESVDWGNAAYRIIVPGFIEGRDVEVGDGKTTPAIVVEKPAQNSNGRYTFFEIVTTDPDAVLVTSTLYTAEFDQIGDYMADLEDGRVKFSPNLMADFDEVSEQPLYLGFSFRNADFEVIYEFPLWVVFEEGETSAPASTPAPAPTPVKEVTALLASSKVIVDDQQIAFGAYTIDGYNYFKLRDLALAVTGSAKQFEVTWDGVKNAINLISGEAYTPAGNELTAESGAASVKGITNQSKIYLNGEEITLESYTINGNNYFKLRDIAAVFDFGVSWDGALNQIVIDTAASYTE</sequence>
<feature type="chain" id="PRO_5045916423" evidence="1">
    <location>
        <begin position="26"/>
        <end position="317"/>
    </location>
</feature>
<keyword evidence="3" id="KW-1185">Reference proteome</keyword>
<comment type="caution">
    <text evidence="2">The sequence shown here is derived from an EMBL/GenBank/DDBJ whole genome shotgun (WGS) entry which is preliminary data.</text>
</comment>
<protein>
    <submittedName>
        <fullName evidence="2">Copper amine oxidase N-terminal domain-containing protein</fullName>
    </submittedName>
</protein>
<dbReference type="RefSeq" id="WP_255228333.1">
    <property type="nucleotide sequence ID" value="NZ_JAJEKE010000015.1"/>
</dbReference>
<dbReference type="SUPFAM" id="SSF55383">
    <property type="entry name" value="Copper amine oxidase, domain N"/>
    <property type="match status" value="1"/>
</dbReference>
<evidence type="ECO:0000313" key="2">
    <source>
        <dbReference type="EMBL" id="MCQ1530811.1"/>
    </source>
</evidence>
<dbReference type="Proteomes" id="UP001651880">
    <property type="component" value="Unassembled WGS sequence"/>
</dbReference>